<evidence type="ECO:0000313" key="3">
    <source>
        <dbReference type="Proteomes" id="UP000014634"/>
    </source>
</evidence>
<evidence type="ECO:0000256" key="1">
    <source>
        <dbReference type="SAM" id="MobiDB-lite"/>
    </source>
</evidence>
<accession>A0AA87TFH7</accession>
<dbReference type="Proteomes" id="UP000014634">
    <property type="component" value="Unassembled WGS sequence"/>
</dbReference>
<comment type="caution">
    <text evidence="2">The sequence shown here is derived from an EMBL/GenBank/DDBJ whole genome shotgun (WGS) entry which is preliminary data.</text>
</comment>
<organism evidence="2 3">
    <name type="scientific">Treponema medium ATCC 700293</name>
    <dbReference type="NCBI Taxonomy" id="1125700"/>
    <lineage>
        <taxon>Bacteria</taxon>
        <taxon>Pseudomonadati</taxon>
        <taxon>Spirochaetota</taxon>
        <taxon>Spirochaetia</taxon>
        <taxon>Spirochaetales</taxon>
        <taxon>Treponemataceae</taxon>
        <taxon>Treponema</taxon>
    </lineage>
</organism>
<dbReference type="AlphaFoldDB" id="A0AA87TFH7"/>
<sequence length="41" mass="4772">MMRKDKNAGEDIDLEQDLIEMQKRGKSQADITAPRFHINEV</sequence>
<proteinExistence type="predicted"/>
<name>A0AA87TFH7_TREMD</name>
<gene>
    <name evidence="2" type="ORF">HMPREF9195_02159</name>
</gene>
<evidence type="ECO:0000313" key="2">
    <source>
        <dbReference type="EMBL" id="EPF27661.1"/>
    </source>
</evidence>
<reference evidence="2 3" key="1">
    <citation type="submission" date="2013-04" db="EMBL/GenBank/DDBJ databases">
        <title>The Genome Sequence of Treponema medium ATCC 700293.</title>
        <authorList>
            <consortium name="The Broad Institute Genomics Platform"/>
            <person name="Earl A."/>
            <person name="Ward D."/>
            <person name="Feldgarden M."/>
            <person name="Gevers D."/>
            <person name="Leonetti C."/>
            <person name="Blanton J.M."/>
            <person name="Dewhirst F.E."/>
            <person name="Izard J."/>
            <person name="Walker B."/>
            <person name="Young S."/>
            <person name="Zeng Q."/>
            <person name="Gargeya S."/>
            <person name="Fitzgerald M."/>
            <person name="Haas B."/>
            <person name="Abouelleil A."/>
            <person name="Allen A.W."/>
            <person name="Alvarado L."/>
            <person name="Arachchi H.M."/>
            <person name="Berlin A.M."/>
            <person name="Chapman S.B."/>
            <person name="Gainer-Dewar J."/>
            <person name="Goldberg J."/>
            <person name="Griggs A."/>
            <person name="Gujja S."/>
            <person name="Hansen M."/>
            <person name="Howarth C."/>
            <person name="Imamovic A."/>
            <person name="Ireland A."/>
            <person name="Larimer J."/>
            <person name="McCowan C."/>
            <person name="Murphy C."/>
            <person name="Pearson M."/>
            <person name="Poon T.W."/>
            <person name="Priest M."/>
            <person name="Roberts A."/>
            <person name="Saif S."/>
            <person name="Shea T."/>
            <person name="Sisk P."/>
            <person name="Sykes S."/>
            <person name="Wortman J."/>
            <person name="Nusbaum C."/>
            <person name="Birren B."/>
        </authorList>
    </citation>
    <scope>NUCLEOTIDE SEQUENCE [LARGE SCALE GENOMIC DNA]</scope>
    <source>
        <strain evidence="2 3">ATCC 700293</strain>
    </source>
</reference>
<protein>
    <submittedName>
        <fullName evidence="2">Uncharacterized protein</fullName>
    </submittedName>
</protein>
<dbReference type="EMBL" id="ATFE01000016">
    <property type="protein sequence ID" value="EPF27661.1"/>
    <property type="molecule type" value="Genomic_DNA"/>
</dbReference>
<feature type="region of interest" description="Disordered" evidence="1">
    <location>
        <begin position="19"/>
        <end position="41"/>
    </location>
</feature>